<proteinExistence type="predicted"/>
<evidence type="ECO:0000313" key="2">
    <source>
        <dbReference type="Proteomes" id="UP001371456"/>
    </source>
</evidence>
<keyword evidence="2" id="KW-1185">Reference proteome</keyword>
<accession>A0AAN8YGM7</accession>
<sequence length="76" mass="8969">MATFAKLENALKRAKGNIFCNYYVALVMVRDNLRKLCFFRPVIRMIKIVRNIDNNKIVPGINMKFIWLLNYQTSLT</sequence>
<dbReference type="AlphaFoldDB" id="A0AAN8YGM7"/>
<dbReference type="EMBL" id="JBANQN010000004">
    <property type="protein sequence ID" value="KAK6791667.1"/>
    <property type="molecule type" value="Genomic_DNA"/>
</dbReference>
<protein>
    <submittedName>
        <fullName evidence="1">Uncharacterized protein</fullName>
    </submittedName>
</protein>
<gene>
    <name evidence="1" type="ORF">RDI58_010748</name>
</gene>
<reference evidence="1 2" key="1">
    <citation type="submission" date="2024-02" db="EMBL/GenBank/DDBJ databases">
        <title>de novo genome assembly of Solanum bulbocastanum strain 11H21.</title>
        <authorList>
            <person name="Hosaka A.J."/>
        </authorList>
    </citation>
    <scope>NUCLEOTIDE SEQUENCE [LARGE SCALE GENOMIC DNA]</scope>
    <source>
        <tissue evidence="1">Young leaves</tissue>
    </source>
</reference>
<evidence type="ECO:0000313" key="1">
    <source>
        <dbReference type="EMBL" id="KAK6791667.1"/>
    </source>
</evidence>
<organism evidence="1 2">
    <name type="scientific">Solanum bulbocastanum</name>
    <name type="common">Wild potato</name>
    <dbReference type="NCBI Taxonomy" id="147425"/>
    <lineage>
        <taxon>Eukaryota</taxon>
        <taxon>Viridiplantae</taxon>
        <taxon>Streptophyta</taxon>
        <taxon>Embryophyta</taxon>
        <taxon>Tracheophyta</taxon>
        <taxon>Spermatophyta</taxon>
        <taxon>Magnoliopsida</taxon>
        <taxon>eudicotyledons</taxon>
        <taxon>Gunneridae</taxon>
        <taxon>Pentapetalae</taxon>
        <taxon>asterids</taxon>
        <taxon>lamiids</taxon>
        <taxon>Solanales</taxon>
        <taxon>Solanaceae</taxon>
        <taxon>Solanoideae</taxon>
        <taxon>Solaneae</taxon>
        <taxon>Solanum</taxon>
    </lineage>
</organism>
<name>A0AAN8YGM7_SOLBU</name>
<dbReference type="Proteomes" id="UP001371456">
    <property type="component" value="Unassembled WGS sequence"/>
</dbReference>
<comment type="caution">
    <text evidence="1">The sequence shown here is derived from an EMBL/GenBank/DDBJ whole genome shotgun (WGS) entry which is preliminary data.</text>
</comment>